<comment type="caution">
    <text evidence="1">The sequence shown here is derived from an EMBL/GenBank/DDBJ whole genome shotgun (WGS) entry which is preliminary data.</text>
</comment>
<accession>A0AAV6KA46</accession>
<reference evidence="1" key="1">
    <citation type="submission" date="2020-08" db="EMBL/GenBank/DDBJ databases">
        <title>Plant Genome Project.</title>
        <authorList>
            <person name="Zhang R.-G."/>
        </authorList>
    </citation>
    <scope>NUCLEOTIDE SEQUENCE</scope>
    <source>
        <strain evidence="1">WSP0</strain>
        <tissue evidence="1">Leaf</tissue>
    </source>
</reference>
<dbReference type="Proteomes" id="UP000823749">
    <property type="component" value="Chromosome 5"/>
</dbReference>
<dbReference type="AlphaFoldDB" id="A0AAV6KA46"/>
<name>A0AAV6KA46_9ERIC</name>
<organism evidence="1 2">
    <name type="scientific">Rhododendron griersonianum</name>
    <dbReference type="NCBI Taxonomy" id="479676"/>
    <lineage>
        <taxon>Eukaryota</taxon>
        <taxon>Viridiplantae</taxon>
        <taxon>Streptophyta</taxon>
        <taxon>Embryophyta</taxon>
        <taxon>Tracheophyta</taxon>
        <taxon>Spermatophyta</taxon>
        <taxon>Magnoliopsida</taxon>
        <taxon>eudicotyledons</taxon>
        <taxon>Gunneridae</taxon>
        <taxon>Pentapetalae</taxon>
        <taxon>asterids</taxon>
        <taxon>Ericales</taxon>
        <taxon>Ericaceae</taxon>
        <taxon>Ericoideae</taxon>
        <taxon>Rhodoreae</taxon>
        <taxon>Rhododendron</taxon>
    </lineage>
</organism>
<evidence type="ECO:0000313" key="2">
    <source>
        <dbReference type="Proteomes" id="UP000823749"/>
    </source>
</evidence>
<keyword evidence="2" id="KW-1185">Reference proteome</keyword>
<protein>
    <submittedName>
        <fullName evidence="1">Uncharacterized protein</fullName>
    </submittedName>
</protein>
<sequence length="88" mass="9790">MSFALVSLAGLKEKPLEAWLRYWHDQETSQNHAARVVMARQIQVLILPDSGNGKTEVDLDHTVIQDYWGSTGLVAKEQGTAAERVLAE</sequence>
<gene>
    <name evidence="1" type="ORF">RHGRI_014640</name>
</gene>
<evidence type="ECO:0000313" key="1">
    <source>
        <dbReference type="EMBL" id="KAG5549358.1"/>
    </source>
</evidence>
<dbReference type="EMBL" id="JACTNZ010000005">
    <property type="protein sequence ID" value="KAG5549358.1"/>
    <property type="molecule type" value="Genomic_DNA"/>
</dbReference>
<proteinExistence type="predicted"/>